<organism evidence="3 4">
    <name type="scientific">Echinicola pacifica</name>
    <dbReference type="NCBI Taxonomy" id="346377"/>
    <lineage>
        <taxon>Bacteria</taxon>
        <taxon>Pseudomonadati</taxon>
        <taxon>Bacteroidota</taxon>
        <taxon>Cytophagia</taxon>
        <taxon>Cytophagales</taxon>
        <taxon>Cyclobacteriaceae</taxon>
        <taxon>Echinicola</taxon>
    </lineage>
</organism>
<sequence length="649" mass="71920">MKMRIPRFGFSALILIYITGVYSLLGQVTLPHLYSDGMLLQRDQPIPIWGWAAAGEEVNIDFAGRQWTAISGEEGKWQISIPAQAAGGPLSMVIHGEGQTIHMSDIWIGDLWVCSGQSNMELTMARVAPMFPEEFERDPVPQIRYFDVPDAYDFGEEQEDTQGGKWVEAGPDYLKDFSAVAYFFAKQLYQQYGIPIGLVNASVGGSPIQSWLRSEELKAFPKDYQEAMRFKDSTLIEAIQREEGQKRQAWHEELNHKDSGLASPEAAFYTPQTSTEGWQEMDSVDLFRPSQGKAPNGVYWVRKDLNLTSVGDEDAKLLLGRLIDSDEAYVNGHLVGSTSYQYPPRRYEVPAAVLKKGKNSIVLRIVSEQGIPGFVKGKPYELIVGDEVYDLSTGWSYLQTAEMPPIPGQTFIRWKPLGLYQAMISPLQQLPIKGLIWYQGESNAGQPSSYARQMEALISGWRAAWGQPDLPFIYAQLPNFMQAVDQPSQSGWAELREAQREVLQVPATGMAVTIDAGEANDIHPLDKETVGTRLAMQAMRVAYGEKGDLGSPGIASAILHQGQIILGFEDCSGLQTRKAEAVGGFALAGENGVYYWAEGRIEGQQIILTSPISSPKMVRYAWANNPEKANVYGANGLPLGPFEIQITQE</sequence>
<gene>
    <name evidence="3" type="ORF">GCM10007049_33280</name>
</gene>
<feature type="domain" description="Sialate O-acetylesterase" evidence="2">
    <location>
        <begin position="110"/>
        <end position="228"/>
    </location>
</feature>
<dbReference type="InterPro" id="IPR039329">
    <property type="entry name" value="SIAE"/>
</dbReference>
<dbReference type="SUPFAM" id="SSF49785">
    <property type="entry name" value="Galactose-binding domain-like"/>
    <property type="match status" value="1"/>
</dbReference>
<proteinExistence type="predicted"/>
<dbReference type="EMBL" id="BMWX01000007">
    <property type="protein sequence ID" value="GGZ37419.1"/>
    <property type="molecule type" value="Genomic_DNA"/>
</dbReference>
<evidence type="ECO:0000313" key="3">
    <source>
        <dbReference type="EMBL" id="GGZ37419.1"/>
    </source>
</evidence>
<feature type="domain" description="Sialate O-acetylesterase" evidence="2">
    <location>
        <begin position="411"/>
        <end position="536"/>
    </location>
</feature>
<dbReference type="InterPro" id="IPR005181">
    <property type="entry name" value="SASA"/>
</dbReference>
<dbReference type="InterPro" id="IPR008979">
    <property type="entry name" value="Galactose-bd-like_sf"/>
</dbReference>
<protein>
    <submittedName>
        <fullName evidence="3">9-O-acetylesterase</fullName>
    </submittedName>
</protein>
<dbReference type="SUPFAM" id="SSF52266">
    <property type="entry name" value="SGNH hydrolase"/>
    <property type="match status" value="1"/>
</dbReference>
<evidence type="ECO:0000256" key="1">
    <source>
        <dbReference type="ARBA" id="ARBA00022801"/>
    </source>
</evidence>
<reference evidence="3" key="1">
    <citation type="journal article" date="2014" name="Int. J. Syst. Evol. Microbiol.">
        <title>Complete genome sequence of Corynebacterium casei LMG S-19264T (=DSM 44701T), isolated from a smear-ripened cheese.</title>
        <authorList>
            <consortium name="US DOE Joint Genome Institute (JGI-PGF)"/>
            <person name="Walter F."/>
            <person name="Albersmeier A."/>
            <person name="Kalinowski J."/>
            <person name="Ruckert C."/>
        </authorList>
    </citation>
    <scope>NUCLEOTIDE SEQUENCE</scope>
    <source>
        <strain evidence="3">KCTC 12368</strain>
    </source>
</reference>
<reference evidence="3" key="2">
    <citation type="submission" date="2020-09" db="EMBL/GenBank/DDBJ databases">
        <authorList>
            <person name="Sun Q."/>
            <person name="Kim S."/>
        </authorList>
    </citation>
    <scope>NUCLEOTIDE SEQUENCE</scope>
    <source>
        <strain evidence="3">KCTC 12368</strain>
    </source>
</reference>
<name>A0A918QAT3_9BACT</name>
<accession>A0A918QAT3</accession>
<dbReference type="Gene3D" id="2.60.120.260">
    <property type="entry name" value="Galactose-binding domain-like"/>
    <property type="match status" value="1"/>
</dbReference>
<dbReference type="GO" id="GO:0005975">
    <property type="term" value="P:carbohydrate metabolic process"/>
    <property type="evidence" value="ECO:0007669"/>
    <property type="project" value="TreeGrafter"/>
</dbReference>
<comment type="caution">
    <text evidence="3">The sequence shown here is derived from an EMBL/GenBank/DDBJ whole genome shotgun (WGS) entry which is preliminary data.</text>
</comment>
<evidence type="ECO:0000259" key="2">
    <source>
        <dbReference type="Pfam" id="PF03629"/>
    </source>
</evidence>
<dbReference type="PANTHER" id="PTHR22901:SF0">
    <property type="entry name" value="SIALATE O-ACETYLESTERASE"/>
    <property type="match status" value="1"/>
</dbReference>
<dbReference type="Proteomes" id="UP000619457">
    <property type="component" value="Unassembled WGS sequence"/>
</dbReference>
<dbReference type="RefSeq" id="WP_018475802.1">
    <property type="nucleotide sequence ID" value="NZ_BMWX01000007.1"/>
</dbReference>
<keyword evidence="4" id="KW-1185">Reference proteome</keyword>
<dbReference type="PANTHER" id="PTHR22901">
    <property type="entry name" value="SIALATE O-ACETYLESTERASE"/>
    <property type="match status" value="1"/>
</dbReference>
<dbReference type="AlphaFoldDB" id="A0A918QAT3"/>
<dbReference type="InterPro" id="IPR036514">
    <property type="entry name" value="SGNH_hydro_sf"/>
</dbReference>
<evidence type="ECO:0000313" key="4">
    <source>
        <dbReference type="Proteomes" id="UP000619457"/>
    </source>
</evidence>
<keyword evidence="1" id="KW-0378">Hydrolase</keyword>
<dbReference type="Gene3D" id="3.40.50.1110">
    <property type="entry name" value="SGNH hydrolase"/>
    <property type="match status" value="2"/>
</dbReference>
<dbReference type="Pfam" id="PF03629">
    <property type="entry name" value="SASA"/>
    <property type="match status" value="2"/>
</dbReference>
<dbReference type="GO" id="GO:0001681">
    <property type="term" value="F:sialate O-acetylesterase activity"/>
    <property type="evidence" value="ECO:0007669"/>
    <property type="project" value="InterPro"/>
</dbReference>